<dbReference type="Pfam" id="PF18758">
    <property type="entry name" value="KDZ"/>
    <property type="match status" value="1"/>
</dbReference>
<feature type="compositionally biased region" description="Polar residues" evidence="2">
    <location>
        <begin position="37"/>
        <end position="61"/>
    </location>
</feature>
<dbReference type="InterPro" id="IPR040521">
    <property type="entry name" value="KDZ"/>
</dbReference>
<feature type="region of interest" description="Disordered" evidence="2">
    <location>
        <begin position="1"/>
        <end position="73"/>
    </location>
</feature>
<reference evidence="5 6" key="3">
    <citation type="journal article" date="2017" name="G3 (Bethesda)">
        <title>Comparative analysis highlights variable genome content of wheat rusts and divergence of the mating loci.</title>
        <authorList>
            <person name="Cuomo C.A."/>
            <person name="Bakkeren G."/>
            <person name="Khalil H.B."/>
            <person name="Panwar V."/>
            <person name="Joly D."/>
            <person name="Linning R."/>
            <person name="Sakthikumar S."/>
            <person name="Song X."/>
            <person name="Adiconis X."/>
            <person name="Fan L."/>
            <person name="Goldberg J.M."/>
            <person name="Levin J.Z."/>
            <person name="Young S."/>
            <person name="Zeng Q."/>
            <person name="Anikster Y."/>
            <person name="Bruce M."/>
            <person name="Wang M."/>
            <person name="Yin C."/>
            <person name="McCallum B."/>
            <person name="Szabo L.J."/>
            <person name="Hulbert S."/>
            <person name="Chen X."/>
            <person name="Fellers J.P."/>
        </authorList>
    </citation>
    <scope>NUCLEOTIDE SEQUENCE</scope>
    <source>
        <strain evidence="5">isolate 1-1 / race 1 (BBBD)</strain>
        <strain evidence="6">Isolate 1-1 / race 1 (BBBD)</strain>
    </source>
</reference>
<reference evidence="5" key="4">
    <citation type="submission" date="2025-05" db="UniProtKB">
        <authorList>
            <consortium name="EnsemblFungi"/>
        </authorList>
    </citation>
    <scope>IDENTIFICATION</scope>
    <source>
        <strain evidence="5">isolate 1-1 / race 1 (BBBD)</strain>
    </source>
</reference>
<evidence type="ECO:0000313" key="5">
    <source>
        <dbReference type="EnsemblFungi" id="PTTG_02571-t43_1-p1"/>
    </source>
</evidence>
<name>A0A180GH65_PUCT1</name>
<reference evidence="4" key="2">
    <citation type="submission" date="2016-05" db="EMBL/GenBank/DDBJ databases">
        <title>Comparative analysis highlights variable genome content of wheat rusts and divergence of the mating loci.</title>
        <authorList>
            <person name="Cuomo C.A."/>
            <person name="Bakkeren G."/>
            <person name="Szabo L."/>
            <person name="Khalil H."/>
            <person name="Joly D."/>
            <person name="Goldberg J."/>
            <person name="Young S."/>
            <person name="Zeng Q."/>
            <person name="Fellers J."/>
        </authorList>
    </citation>
    <scope>NUCLEOTIDE SEQUENCE [LARGE SCALE GENOMIC DNA]</scope>
    <source>
        <strain evidence="4">1-1 BBBD Race 1</strain>
    </source>
</reference>
<proteinExistence type="predicted"/>
<dbReference type="AlphaFoldDB" id="A0A180GH65"/>
<evidence type="ECO:0000313" key="6">
    <source>
        <dbReference type="Proteomes" id="UP000005240"/>
    </source>
</evidence>
<dbReference type="EnsemblFungi" id="PTTG_02571-t43_1">
    <property type="protein sequence ID" value="PTTG_02571-t43_1-p1"/>
    <property type="gene ID" value="PTTG_02571"/>
</dbReference>
<accession>A0A180GH65</accession>
<reference evidence="4" key="1">
    <citation type="submission" date="2009-11" db="EMBL/GenBank/DDBJ databases">
        <authorList>
            <consortium name="The Broad Institute Genome Sequencing Platform"/>
            <person name="Ward D."/>
            <person name="Feldgarden M."/>
            <person name="Earl A."/>
            <person name="Young S.K."/>
            <person name="Zeng Q."/>
            <person name="Koehrsen M."/>
            <person name="Alvarado L."/>
            <person name="Berlin A."/>
            <person name="Bochicchio J."/>
            <person name="Borenstein D."/>
            <person name="Chapman S.B."/>
            <person name="Chen Z."/>
            <person name="Engels R."/>
            <person name="Freedman E."/>
            <person name="Gellesch M."/>
            <person name="Goldberg J."/>
            <person name="Griggs A."/>
            <person name="Gujja S."/>
            <person name="Heilman E."/>
            <person name="Heiman D."/>
            <person name="Hepburn T."/>
            <person name="Howarth C."/>
            <person name="Jen D."/>
            <person name="Larson L."/>
            <person name="Lewis B."/>
            <person name="Mehta T."/>
            <person name="Park D."/>
            <person name="Pearson M."/>
            <person name="Roberts A."/>
            <person name="Saif S."/>
            <person name="Shea T."/>
            <person name="Shenoy N."/>
            <person name="Sisk P."/>
            <person name="Stolte C."/>
            <person name="Sykes S."/>
            <person name="Thomson T."/>
            <person name="Walk T."/>
            <person name="White J."/>
            <person name="Yandava C."/>
            <person name="Izard J."/>
            <person name="Baranova O.V."/>
            <person name="Blanton J.M."/>
            <person name="Tanner A.C."/>
            <person name="Dewhirst F.E."/>
            <person name="Haas B."/>
            <person name="Nusbaum C."/>
            <person name="Birren B."/>
        </authorList>
    </citation>
    <scope>NUCLEOTIDE SEQUENCE [LARGE SCALE GENOMIC DNA]</scope>
    <source>
        <strain evidence="4">1-1 BBBD Race 1</strain>
    </source>
</reference>
<protein>
    <submittedName>
        <fullName evidence="5">CxC1 domain-containing protein</fullName>
    </submittedName>
</protein>
<evidence type="ECO:0000256" key="2">
    <source>
        <dbReference type="SAM" id="MobiDB-lite"/>
    </source>
</evidence>
<sequence length="733" mass="84134">MPAFEGDGGKKRKRIQKPNTSAGIALKKSLDLESQHARLSQPTQQQGSNCFQPNNRQSPQFELNPLESFGLDGNQEDVDQMQNPVTDPKVTSLFEYFLSKHYKRKRETEERHWEEVHEGRKEEEVHFCECQPDQIRLIQMGYIGGSPNPLVVVKKNLPDGQTSYSARQWQRTLSSAVDAYREMLRREELLSEELLSMGPMDKLANLCPKCFGPPVPGKTENEPDYIVCLDGNFQHRRHMAASVEISKIKTPRLFIAPEEVKDMEMSMRTEVDCGQVNINVDPCTEQHTAANNVRSASTWAGCDDTGIFGMACRHDQLLRMINIVQSGEKAYYPMTMIQNILSTTKSESNQQIPKKIGFLYDIGCNIEKGILRRNQFSGERNCNQLMFGTRWGMSDGEGMERKWSSLSPLISQLRYSTKNHRLVALDLSSTHHNEIGKIHALKMLLDRGKEIEKVMLSSKDKITQITIQHGHTVGYLQEQWMRQRECQLSVMETDTERKLKAQVEELVDLEDKIREAHEELVLLQRRRRNRTEAEKNQMEQLPNTLVSLEEEIENVLQELGSQAFRNLPGASDAETKLLIKLKISKAKLYEAKVGTRVQARFKKLMNSKIKLLKNKWISYNTKAQDYNNRFSASTNLDTPNFEAIKKMNLDDVFWNSGLFTHPQEPWAVEKSIQEGIEAYLIMSHSQDELRRIAREARQAVQWGVEKSGCLERISEILLQSGKIDNLFCSYMNG</sequence>
<keyword evidence="6" id="KW-1185">Reference proteome</keyword>
<dbReference type="Proteomes" id="UP000005240">
    <property type="component" value="Unassembled WGS sequence"/>
</dbReference>
<feature type="coiled-coil region" evidence="1">
    <location>
        <begin position="492"/>
        <end position="558"/>
    </location>
</feature>
<gene>
    <name evidence="4" type="ORF">PTTG_02571</name>
</gene>
<keyword evidence="1" id="KW-0175">Coiled coil</keyword>
<dbReference type="Pfam" id="PF18802">
    <property type="entry name" value="CxC1"/>
    <property type="match status" value="1"/>
</dbReference>
<dbReference type="VEuPathDB" id="FungiDB:PTTG_02571"/>
<dbReference type="PANTHER" id="PTHR33096">
    <property type="entry name" value="CXC2 DOMAIN-CONTAINING PROTEIN"/>
    <property type="match status" value="1"/>
</dbReference>
<evidence type="ECO:0000259" key="3">
    <source>
        <dbReference type="Pfam" id="PF18802"/>
    </source>
</evidence>
<organism evidence="4">
    <name type="scientific">Puccinia triticina (isolate 1-1 / race 1 (BBBD))</name>
    <name type="common">Brown leaf rust fungus</name>
    <dbReference type="NCBI Taxonomy" id="630390"/>
    <lineage>
        <taxon>Eukaryota</taxon>
        <taxon>Fungi</taxon>
        <taxon>Dikarya</taxon>
        <taxon>Basidiomycota</taxon>
        <taxon>Pucciniomycotina</taxon>
        <taxon>Pucciniomycetes</taxon>
        <taxon>Pucciniales</taxon>
        <taxon>Pucciniaceae</taxon>
        <taxon>Puccinia</taxon>
    </lineage>
</organism>
<dbReference type="EMBL" id="ADAS02000072">
    <property type="protein sequence ID" value="OAV91961.1"/>
    <property type="molecule type" value="Genomic_DNA"/>
</dbReference>
<dbReference type="PANTHER" id="PTHR33096:SF1">
    <property type="entry name" value="CXC1-LIKE CYSTEINE CLUSTER ASSOCIATED WITH KDZ TRANSPOSASES DOMAIN-CONTAINING PROTEIN"/>
    <property type="match status" value="1"/>
</dbReference>
<dbReference type="InterPro" id="IPR041320">
    <property type="entry name" value="CxC1"/>
</dbReference>
<feature type="domain" description="CxC1-like cysteine cluster associated with KDZ transposases" evidence="3">
    <location>
        <begin position="117"/>
        <end position="148"/>
    </location>
</feature>
<dbReference type="OrthoDB" id="2500537at2759"/>
<evidence type="ECO:0000313" key="4">
    <source>
        <dbReference type="EMBL" id="OAV91961.1"/>
    </source>
</evidence>
<evidence type="ECO:0000256" key="1">
    <source>
        <dbReference type="SAM" id="Coils"/>
    </source>
</evidence>